<evidence type="ECO:0000313" key="3">
    <source>
        <dbReference type="Proteomes" id="UP000324800"/>
    </source>
</evidence>
<dbReference type="Proteomes" id="UP000324800">
    <property type="component" value="Unassembled WGS sequence"/>
</dbReference>
<sequence>MTNGTADTLLPMPELLDWLFKVGVSVSNICAGIYELQKNIDTWEESSIHNYLFRMGDGPTPTLILKMYIENMEVREANLLRSLTQVAQKATQISETKDTGDGKQLKAFTQYHNDGMYIIFNSLLPILNGVKKAMVLCWKETTQVTSTMIIVVVLVILGLTGVCTAILIITYVIGTRKIIKERRESYHTMLMVPKTQKQIIIRKMIQGDEEEEEELIPMEQTETKQTDQMENLFEQGNLAVPIPAVEPPLIIEPEHVYTSMPSSHSQPLIMPLLLFQNSTRVESVRSFITQNDQEYDNQSSQVIFPTIHEPVMKSKKIMWKIQKIRTTLQATIETLLQLLTN</sequence>
<organism evidence="2 3">
    <name type="scientific">Streblomastix strix</name>
    <dbReference type="NCBI Taxonomy" id="222440"/>
    <lineage>
        <taxon>Eukaryota</taxon>
        <taxon>Metamonada</taxon>
        <taxon>Preaxostyla</taxon>
        <taxon>Oxymonadida</taxon>
        <taxon>Streblomastigidae</taxon>
        <taxon>Streblomastix</taxon>
    </lineage>
</organism>
<evidence type="ECO:0000256" key="1">
    <source>
        <dbReference type="SAM" id="Phobius"/>
    </source>
</evidence>
<gene>
    <name evidence="2" type="ORF">EZS28_005393</name>
</gene>
<feature type="transmembrane region" description="Helical" evidence="1">
    <location>
        <begin position="148"/>
        <end position="173"/>
    </location>
</feature>
<keyword evidence="1" id="KW-0812">Transmembrane</keyword>
<keyword evidence="1" id="KW-0472">Membrane</keyword>
<proteinExistence type="predicted"/>
<dbReference type="AlphaFoldDB" id="A0A5J4WX37"/>
<evidence type="ECO:0000313" key="2">
    <source>
        <dbReference type="EMBL" id="KAA6399086.1"/>
    </source>
</evidence>
<accession>A0A5J4WX37</accession>
<reference evidence="2 3" key="1">
    <citation type="submission" date="2019-03" db="EMBL/GenBank/DDBJ databases">
        <title>Single cell metagenomics reveals metabolic interactions within the superorganism composed of flagellate Streblomastix strix and complex community of Bacteroidetes bacteria on its surface.</title>
        <authorList>
            <person name="Treitli S.C."/>
            <person name="Kolisko M."/>
            <person name="Husnik F."/>
            <person name="Keeling P."/>
            <person name="Hampl V."/>
        </authorList>
    </citation>
    <scope>NUCLEOTIDE SEQUENCE [LARGE SCALE GENOMIC DNA]</scope>
    <source>
        <strain evidence="2">ST1C</strain>
    </source>
</reference>
<name>A0A5J4WX37_9EUKA</name>
<keyword evidence="1" id="KW-1133">Transmembrane helix</keyword>
<dbReference type="EMBL" id="SNRW01000824">
    <property type="protein sequence ID" value="KAA6399086.1"/>
    <property type="molecule type" value="Genomic_DNA"/>
</dbReference>
<protein>
    <submittedName>
        <fullName evidence="2">Uncharacterized protein</fullName>
    </submittedName>
</protein>
<comment type="caution">
    <text evidence="2">The sequence shown here is derived from an EMBL/GenBank/DDBJ whole genome shotgun (WGS) entry which is preliminary data.</text>
</comment>